<comment type="caution">
    <text evidence="1">The sequence shown here is derived from an EMBL/GenBank/DDBJ whole genome shotgun (WGS) entry which is preliminary data.</text>
</comment>
<protein>
    <submittedName>
        <fullName evidence="1">Uncharacterized protein</fullName>
    </submittedName>
</protein>
<evidence type="ECO:0000313" key="1">
    <source>
        <dbReference type="EMBL" id="KAH7863734.1"/>
    </source>
</evidence>
<dbReference type="EMBL" id="CM037162">
    <property type="protein sequence ID" value="KAH7863734.1"/>
    <property type="molecule type" value="Genomic_DNA"/>
</dbReference>
<dbReference type="Proteomes" id="UP000828048">
    <property type="component" value="Chromosome 12"/>
</dbReference>
<name>A0ACB7ZD96_9ERIC</name>
<evidence type="ECO:0000313" key="2">
    <source>
        <dbReference type="Proteomes" id="UP000828048"/>
    </source>
</evidence>
<gene>
    <name evidence="1" type="ORF">Vadar_021386</name>
</gene>
<proteinExistence type="predicted"/>
<sequence>MEARLVMHNSSPFPTQARRTDMRQGKQCMSIVSVLTRPVDDQVGKLSSLKTVYKDNLFDRIAINYMSQIVQASTGLTNNKSGYDSFVEATTGVWCNFDPLQQHEIVTKTLHKAIPRPILGMASSSFSSHHLLILKYVDLTYKYIVQVRESELNGRRERNVVHIKKCRFLEESNCVGMCINLCKTPSQKFMKDVLGMPVNMVPSKYVLEPPETAEDQAFKQPCYKLCNIS</sequence>
<reference evidence="1 2" key="1">
    <citation type="journal article" date="2021" name="Hortic Res">
        <title>High-quality reference genome and annotation aids understanding of berry development for evergreen blueberry (Vaccinium darrowii).</title>
        <authorList>
            <person name="Yu J."/>
            <person name="Hulse-Kemp A.M."/>
            <person name="Babiker E."/>
            <person name="Staton M."/>
        </authorList>
    </citation>
    <scope>NUCLEOTIDE SEQUENCE [LARGE SCALE GENOMIC DNA]</scope>
    <source>
        <strain evidence="2">cv. NJ 8807/NJ 8810</strain>
        <tissue evidence="1">Young leaf</tissue>
    </source>
</reference>
<organism evidence="1 2">
    <name type="scientific">Vaccinium darrowii</name>
    <dbReference type="NCBI Taxonomy" id="229202"/>
    <lineage>
        <taxon>Eukaryota</taxon>
        <taxon>Viridiplantae</taxon>
        <taxon>Streptophyta</taxon>
        <taxon>Embryophyta</taxon>
        <taxon>Tracheophyta</taxon>
        <taxon>Spermatophyta</taxon>
        <taxon>Magnoliopsida</taxon>
        <taxon>eudicotyledons</taxon>
        <taxon>Gunneridae</taxon>
        <taxon>Pentapetalae</taxon>
        <taxon>asterids</taxon>
        <taxon>Ericales</taxon>
        <taxon>Ericaceae</taxon>
        <taxon>Vaccinioideae</taxon>
        <taxon>Vaccinieae</taxon>
        <taxon>Vaccinium</taxon>
    </lineage>
</organism>
<accession>A0ACB7ZD96</accession>
<keyword evidence="2" id="KW-1185">Reference proteome</keyword>